<comment type="similarity">
    <text evidence="1">Belongs to the ABC transporter superfamily.</text>
</comment>
<evidence type="ECO:0000256" key="4">
    <source>
        <dbReference type="ARBA" id="ARBA00022840"/>
    </source>
</evidence>
<dbReference type="PANTHER" id="PTHR43335:SF4">
    <property type="entry name" value="ABC TRANSPORTER, ATP-BINDING PROTEIN"/>
    <property type="match status" value="1"/>
</dbReference>
<keyword evidence="4 6" id="KW-0067">ATP-binding</keyword>
<dbReference type="InterPro" id="IPR003593">
    <property type="entry name" value="AAA+_ATPase"/>
</dbReference>
<dbReference type="Gene3D" id="3.40.50.300">
    <property type="entry name" value="P-loop containing nucleotide triphosphate hydrolases"/>
    <property type="match status" value="1"/>
</dbReference>
<dbReference type="RefSeq" id="WP_282198893.1">
    <property type="nucleotide sequence ID" value="NZ_BOQE01000001.1"/>
</dbReference>
<reference evidence="6" key="1">
    <citation type="journal article" date="2023" name="Int. J. Syst. Evol. Microbiol.">
        <title>Collibacillus ludicampi gen. nov., sp. nov., a new soil bacterium of the family Alicyclobacillaceae.</title>
        <authorList>
            <person name="Jojima T."/>
            <person name="Ioku Y."/>
            <person name="Fukuta Y."/>
            <person name="Shirasaka N."/>
            <person name="Matsumura Y."/>
            <person name="Mori M."/>
        </authorList>
    </citation>
    <scope>NUCLEOTIDE SEQUENCE</scope>
    <source>
        <strain evidence="6">TP075</strain>
    </source>
</reference>
<dbReference type="GO" id="GO:0005524">
    <property type="term" value="F:ATP binding"/>
    <property type="evidence" value="ECO:0007669"/>
    <property type="project" value="UniProtKB-KW"/>
</dbReference>
<evidence type="ECO:0000259" key="5">
    <source>
        <dbReference type="PROSITE" id="PS50893"/>
    </source>
</evidence>
<dbReference type="PROSITE" id="PS50893">
    <property type="entry name" value="ABC_TRANSPORTER_2"/>
    <property type="match status" value="1"/>
</dbReference>
<sequence>MNAVEVIHVSKKIGDKEILNNINMILEHGKIYGFFGRNGSGKTMLFRAVCGLIKPTSGEIKINGKTLHRDISFPESVGVLIESPGFWSHYTGFENLKVLASIKQQISAEDIKKSIERVGLDPEDQRTFKKYSLGMKQRLAIAQAIMEKPDLLVLDEPTNALDEEGVELVREILLEEKERGATILIASHNKDDIEILADEKFQIHEGKLIPFKDQRKDIQ</sequence>
<keyword evidence="2" id="KW-0813">Transport</keyword>
<evidence type="ECO:0000313" key="7">
    <source>
        <dbReference type="Proteomes" id="UP001057291"/>
    </source>
</evidence>
<dbReference type="Pfam" id="PF00005">
    <property type="entry name" value="ABC_tran"/>
    <property type="match status" value="1"/>
</dbReference>
<dbReference type="PANTHER" id="PTHR43335">
    <property type="entry name" value="ABC TRANSPORTER, ATP-BINDING PROTEIN"/>
    <property type="match status" value="1"/>
</dbReference>
<dbReference type="Proteomes" id="UP001057291">
    <property type="component" value="Unassembled WGS sequence"/>
</dbReference>
<dbReference type="SUPFAM" id="SSF52540">
    <property type="entry name" value="P-loop containing nucleoside triphosphate hydrolases"/>
    <property type="match status" value="1"/>
</dbReference>
<dbReference type="GO" id="GO:0016887">
    <property type="term" value="F:ATP hydrolysis activity"/>
    <property type="evidence" value="ECO:0007669"/>
    <property type="project" value="InterPro"/>
</dbReference>
<evidence type="ECO:0000256" key="1">
    <source>
        <dbReference type="ARBA" id="ARBA00005417"/>
    </source>
</evidence>
<keyword evidence="3" id="KW-0547">Nucleotide-binding</keyword>
<dbReference type="PROSITE" id="PS00211">
    <property type="entry name" value="ABC_TRANSPORTER_1"/>
    <property type="match status" value="1"/>
</dbReference>
<evidence type="ECO:0000313" key="6">
    <source>
        <dbReference type="EMBL" id="GIM45716.1"/>
    </source>
</evidence>
<dbReference type="AlphaFoldDB" id="A0AAV4LDB5"/>
<dbReference type="InterPro" id="IPR027417">
    <property type="entry name" value="P-loop_NTPase"/>
</dbReference>
<comment type="caution">
    <text evidence="6">The sequence shown here is derived from an EMBL/GenBank/DDBJ whole genome shotgun (WGS) entry which is preliminary data.</text>
</comment>
<keyword evidence="7" id="KW-1185">Reference proteome</keyword>
<dbReference type="SMART" id="SM00382">
    <property type="entry name" value="AAA"/>
    <property type="match status" value="1"/>
</dbReference>
<dbReference type="InterPro" id="IPR003439">
    <property type="entry name" value="ABC_transporter-like_ATP-bd"/>
</dbReference>
<name>A0AAV4LDB5_9BACL</name>
<feature type="domain" description="ABC transporter" evidence="5">
    <location>
        <begin position="4"/>
        <end position="218"/>
    </location>
</feature>
<gene>
    <name evidence="6" type="primary">yybJ</name>
    <name evidence="6" type="ORF">DNHGIG_12650</name>
</gene>
<evidence type="ECO:0000256" key="3">
    <source>
        <dbReference type="ARBA" id="ARBA00022741"/>
    </source>
</evidence>
<proteinExistence type="inferred from homology"/>
<dbReference type="EMBL" id="BOQE01000001">
    <property type="protein sequence ID" value="GIM45716.1"/>
    <property type="molecule type" value="Genomic_DNA"/>
</dbReference>
<dbReference type="InterPro" id="IPR017871">
    <property type="entry name" value="ABC_transporter-like_CS"/>
</dbReference>
<organism evidence="6 7">
    <name type="scientific">Collibacillus ludicampi</name>
    <dbReference type="NCBI Taxonomy" id="2771369"/>
    <lineage>
        <taxon>Bacteria</taxon>
        <taxon>Bacillati</taxon>
        <taxon>Bacillota</taxon>
        <taxon>Bacilli</taxon>
        <taxon>Bacillales</taxon>
        <taxon>Alicyclobacillaceae</taxon>
        <taxon>Collibacillus</taxon>
    </lineage>
</organism>
<protein>
    <submittedName>
        <fullName evidence="6">ABC transporter ATP-binding protein YybJ</fullName>
    </submittedName>
</protein>
<accession>A0AAV4LDB5</accession>
<evidence type="ECO:0000256" key="2">
    <source>
        <dbReference type="ARBA" id="ARBA00022448"/>
    </source>
</evidence>